<sequence length="68" mass="7767">MVRTPESEQISSESFGVEAMQSSTDAFATLKKELLRRDTETSEYNLLLINTQIESIRNGKVLIQQLNY</sequence>
<organism evidence="1">
    <name type="scientific">Rhizophagus irregularis (strain DAOM 181602 / DAOM 197198 / MUCL 43194)</name>
    <name type="common">Arbuscular mycorrhizal fungus</name>
    <name type="synonym">Glomus intraradices</name>
    <dbReference type="NCBI Taxonomy" id="747089"/>
    <lineage>
        <taxon>Eukaryota</taxon>
        <taxon>Fungi</taxon>
        <taxon>Fungi incertae sedis</taxon>
        <taxon>Mucoromycota</taxon>
        <taxon>Glomeromycotina</taxon>
        <taxon>Glomeromycetes</taxon>
        <taxon>Glomerales</taxon>
        <taxon>Glomeraceae</taxon>
        <taxon>Rhizophagus</taxon>
    </lineage>
</organism>
<accession>U9U5P3</accession>
<protein>
    <submittedName>
        <fullName evidence="1">Uncharacterized protein</fullName>
    </submittedName>
</protein>
<gene>
    <name evidence="1" type="ORF">GLOINDRAFT_25529</name>
</gene>
<name>U9U5P3_RHIID</name>
<dbReference type="EMBL" id="KI283447">
    <property type="protein sequence ID" value="ESA13913.1"/>
    <property type="molecule type" value="Genomic_DNA"/>
</dbReference>
<dbReference type="AlphaFoldDB" id="U9U5P3"/>
<proteinExistence type="predicted"/>
<reference evidence="1" key="1">
    <citation type="submission" date="2013-07" db="EMBL/GenBank/DDBJ databases">
        <title>The genome of an arbuscular mycorrhizal fungus provides insights into the evolution of the oldest plant symbiosis.</title>
        <authorList>
            <consortium name="DOE Joint Genome Institute"/>
            <person name="Tisserant E."/>
            <person name="Malbreil M."/>
            <person name="Kuo A."/>
            <person name="Kohler A."/>
            <person name="Symeonidi A."/>
            <person name="Balestrini R."/>
            <person name="Charron P."/>
            <person name="Duensing N."/>
            <person name="Frei-dit-Frey N."/>
            <person name="Gianinazzi-Pearson V."/>
            <person name="Gilbert B."/>
            <person name="Handa Y."/>
            <person name="Hijri M."/>
            <person name="Kaul R."/>
            <person name="Kawaguchi M."/>
            <person name="Krajinski F."/>
            <person name="Lammers P."/>
            <person name="Lapierre D."/>
            <person name="Masclaux F.G."/>
            <person name="Murat C."/>
            <person name="Morin E."/>
            <person name="Ndikumana S."/>
            <person name="Pagni M."/>
            <person name="Petitpierre D."/>
            <person name="Requena N."/>
            <person name="Rosikiewicz P."/>
            <person name="Riley R."/>
            <person name="Saito K."/>
            <person name="San Clemente H."/>
            <person name="Shapiro H."/>
            <person name="van Tuinen D."/>
            <person name="Becard G."/>
            <person name="Bonfante P."/>
            <person name="Paszkowski U."/>
            <person name="Shachar-Hill Y."/>
            <person name="Young J.P."/>
            <person name="Sanders I.R."/>
            <person name="Henrissat B."/>
            <person name="Rensing S.A."/>
            <person name="Grigoriev I.V."/>
            <person name="Corradi N."/>
            <person name="Roux C."/>
            <person name="Martin F."/>
        </authorList>
    </citation>
    <scope>NUCLEOTIDE SEQUENCE</scope>
    <source>
        <strain evidence="1">DAOM 197198</strain>
    </source>
</reference>
<evidence type="ECO:0000313" key="1">
    <source>
        <dbReference type="EMBL" id="ESA13913.1"/>
    </source>
</evidence>
<dbReference type="HOGENOM" id="CLU_2795225_0_0_1"/>